<comment type="caution">
    <text evidence="1">The sequence shown here is derived from an EMBL/GenBank/DDBJ whole genome shotgun (WGS) entry which is preliminary data.</text>
</comment>
<name>A0ABV0S841_9TELE</name>
<reference evidence="1 2" key="1">
    <citation type="submission" date="2021-06" db="EMBL/GenBank/DDBJ databases">
        <authorList>
            <person name="Palmer J.M."/>
        </authorList>
    </citation>
    <scope>NUCLEOTIDE SEQUENCE [LARGE SCALE GENOMIC DNA]</scope>
    <source>
        <strain evidence="1 2">XC_2019</strain>
        <tissue evidence="1">Muscle</tissue>
    </source>
</reference>
<gene>
    <name evidence="1" type="ORF">XENOCAPTIV_015081</name>
</gene>
<keyword evidence="2" id="KW-1185">Reference proteome</keyword>
<sequence>MAYTIIVKTVDLTVVQQTVSSKQSFTSPTRRLGSKRSLLKKLALYSQSFIFYTASSIVGRGEAGAYLQQSMGGRQGTPWIGRQSIAGQHANALYSALHLIISIKS</sequence>
<evidence type="ECO:0000313" key="1">
    <source>
        <dbReference type="EMBL" id="MEQ2216365.1"/>
    </source>
</evidence>
<accession>A0ABV0S841</accession>
<organism evidence="1 2">
    <name type="scientific">Xenoophorus captivus</name>
    <dbReference type="NCBI Taxonomy" id="1517983"/>
    <lineage>
        <taxon>Eukaryota</taxon>
        <taxon>Metazoa</taxon>
        <taxon>Chordata</taxon>
        <taxon>Craniata</taxon>
        <taxon>Vertebrata</taxon>
        <taxon>Euteleostomi</taxon>
        <taxon>Actinopterygii</taxon>
        <taxon>Neopterygii</taxon>
        <taxon>Teleostei</taxon>
        <taxon>Neoteleostei</taxon>
        <taxon>Acanthomorphata</taxon>
        <taxon>Ovalentaria</taxon>
        <taxon>Atherinomorphae</taxon>
        <taxon>Cyprinodontiformes</taxon>
        <taxon>Goodeidae</taxon>
        <taxon>Xenoophorus</taxon>
    </lineage>
</organism>
<protein>
    <submittedName>
        <fullName evidence="1">Uncharacterized protein</fullName>
    </submittedName>
</protein>
<proteinExistence type="predicted"/>
<evidence type="ECO:0000313" key="2">
    <source>
        <dbReference type="Proteomes" id="UP001434883"/>
    </source>
</evidence>
<dbReference type="Proteomes" id="UP001434883">
    <property type="component" value="Unassembled WGS sequence"/>
</dbReference>
<dbReference type="EMBL" id="JAHRIN010070337">
    <property type="protein sequence ID" value="MEQ2216365.1"/>
    <property type="molecule type" value="Genomic_DNA"/>
</dbReference>